<reference evidence="3" key="1">
    <citation type="submission" date="2020-11" db="EMBL/GenBank/DDBJ databases">
        <authorList>
            <consortium name="DOE Joint Genome Institute"/>
            <person name="Ahrendt S."/>
            <person name="Riley R."/>
            <person name="Andreopoulos W."/>
            <person name="Labutti K."/>
            <person name="Pangilinan J."/>
            <person name="Ruiz-Duenas F.J."/>
            <person name="Barrasa J.M."/>
            <person name="Sanchez-Garcia M."/>
            <person name="Camarero S."/>
            <person name="Miyauchi S."/>
            <person name="Serrano A."/>
            <person name="Linde D."/>
            <person name="Babiker R."/>
            <person name="Drula E."/>
            <person name="Ayuso-Fernandez I."/>
            <person name="Pacheco R."/>
            <person name="Padilla G."/>
            <person name="Ferreira P."/>
            <person name="Barriuso J."/>
            <person name="Kellner H."/>
            <person name="Castanera R."/>
            <person name="Alfaro M."/>
            <person name="Ramirez L."/>
            <person name="Pisabarro A.G."/>
            <person name="Kuo A."/>
            <person name="Tritt A."/>
            <person name="Lipzen A."/>
            <person name="He G."/>
            <person name="Yan M."/>
            <person name="Ng V."/>
            <person name="Cullen D."/>
            <person name="Martin F."/>
            <person name="Rosso M.-N."/>
            <person name="Henrissat B."/>
            <person name="Hibbett D."/>
            <person name="Martinez A.T."/>
            <person name="Grigoriev I.V."/>
        </authorList>
    </citation>
    <scope>NUCLEOTIDE SEQUENCE</scope>
    <source>
        <strain evidence="3">MF-IS2</strain>
    </source>
</reference>
<gene>
    <name evidence="3" type="ORF">P691DRAFT_780148</name>
</gene>
<accession>A0A9P6BUI9</accession>
<dbReference type="AlphaFoldDB" id="A0A9P6BUI9"/>
<name>A0A9P6BUI9_9AGAR</name>
<dbReference type="PANTHER" id="PTHR38248:SF2">
    <property type="entry name" value="FUNK1 11"/>
    <property type="match status" value="1"/>
</dbReference>
<dbReference type="SUPFAM" id="SSF56112">
    <property type="entry name" value="Protein kinase-like (PK-like)"/>
    <property type="match status" value="1"/>
</dbReference>
<dbReference type="EMBL" id="MU152847">
    <property type="protein sequence ID" value="KAF9440106.1"/>
    <property type="molecule type" value="Genomic_DNA"/>
</dbReference>
<keyword evidence="4" id="KW-1185">Reference proteome</keyword>
<dbReference type="Gene3D" id="1.10.510.10">
    <property type="entry name" value="Transferase(Phosphotransferase) domain 1"/>
    <property type="match status" value="1"/>
</dbReference>
<evidence type="ECO:0000313" key="4">
    <source>
        <dbReference type="Proteomes" id="UP000807342"/>
    </source>
</evidence>
<dbReference type="PANTHER" id="PTHR38248">
    <property type="entry name" value="FUNK1 6"/>
    <property type="match status" value="1"/>
</dbReference>
<sequence>MSIWYFCRSHSVKSKSFDFTKDVKTLIRVFMSFLYATREEIGYDPTVHWVEHNGRTCYVYELETAEGRKYFRTLHPLFSPRVLCITGRKTRVWEAIEVAGIAGPALEEKHGGRKVALKDVWLDEGSRTEKENLDDVFNALERVKEEDYGWASSELKDYIRPALRNGGYKKYFMEILCDTLLPGTKPRHPTAKPRPDVLNLRPTEVEVPSKSMLRGSTQVWASGRSSRNHSSGVSGATKTHLPHDYEMKVHYRLVYGEVGHSLDSAQNLKTSFNAIRDVFIALVLLYLARWVHRDVSTGNIILVKGEDRIQGKISDLEYAKEFSVNKVSGDPKTGTPYFMPIEIHSSTTLYIQPPSLLEPAFLGPAGLPIDPTDRDDTQAGSTGAKRQRSEPRYKFQHDLESLWWIILWIFLRCVQFSNESAADLGAMIFQASDTPDPTRRNLFTDDSRSFISNLRSCLHPQHIVTIRALDGIRGTLCNSYISKDMFNDIDKPTAYGPIYVGVWSFLLPIVNYIVGEKDPVPLYVGPDYEPSSHSCVVGEQTLEPRCEVERQHVGVYTSA</sequence>
<organism evidence="3 4">
    <name type="scientific">Macrolepiota fuliginosa MF-IS2</name>
    <dbReference type="NCBI Taxonomy" id="1400762"/>
    <lineage>
        <taxon>Eukaryota</taxon>
        <taxon>Fungi</taxon>
        <taxon>Dikarya</taxon>
        <taxon>Basidiomycota</taxon>
        <taxon>Agaricomycotina</taxon>
        <taxon>Agaricomycetes</taxon>
        <taxon>Agaricomycetidae</taxon>
        <taxon>Agaricales</taxon>
        <taxon>Agaricineae</taxon>
        <taxon>Agaricaceae</taxon>
        <taxon>Macrolepiota</taxon>
    </lineage>
</organism>
<feature type="region of interest" description="Disordered" evidence="1">
    <location>
        <begin position="368"/>
        <end position="390"/>
    </location>
</feature>
<evidence type="ECO:0000313" key="3">
    <source>
        <dbReference type="EMBL" id="KAF9440106.1"/>
    </source>
</evidence>
<dbReference type="OrthoDB" id="3271139at2759"/>
<evidence type="ECO:0000259" key="2">
    <source>
        <dbReference type="Pfam" id="PF17667"/>
    </source>
</evidence>
<dbReference type="Proteomes" id="UP000807342">
    <property type="component" value="Unassembled WGS sequence"/>
</dbReference>
<dbReference type="InterPro" id="IPR040976">
    <property type="entry name" value="Pkinase_fungal"/>
</dbReference>
<protein>
    <recommendedName>
        <fullName evidence="2">Fungal-type protein kinase domain-containing protein</fullName>
    </recommendedName>
</protein>
<dbReference type="InterPro" id="IPR011009">
    <property type="entry name" value="Kinase-like_dom_sf"/>
</dbReference>
<dbReference type="Pfam" id="PF17667">
    <property type="entry name" value="Pkinase_fungal"/>
    <property type="match status" value="1"/>
</dbReference>
<comment type="caution">
    <text evidence="3">The sequence shown here is derived from an EMBL/GenBank/DDBJ whole genome shotgun (WGS) entry which is preliminary data.</text>
</comment>
<evidence type="ECO:0000256" key="1">
    <source>
        <dbReference type="SAM" id="MobiDB-lite"/>
    </source>
</evidence>
<feature type="domain" description="Fungal-type protein kinase" evidence="2">
    <location>
        <begin position="1"/>
        <end position="410"/>
    </location>
</feature>
<proteinExistence type="predicted"/>